<dbReference type="EMBL" id="SMCQ01000001">
    <property type="protein sequence ID" value="TCW02866.1"/>
    <property type="molecule type" value="Genomic_DNA"/>
</dbReference>
<proteinExistence type="predicted"/>
<dbReference type="AlphaFoldDB" id="A0A4R3ZBN6"/>
<comment type="caution">
    <text evidence="4">The sequence shown here is derived from an EMBL/GenBank/DDBJ whole genome shotgun (WGS) entry which is preliminary data.</text>
</comment>
<keyword evidence="1" id="KW-0812">Transmembrane</keyword>
<dbReference type="Pfam" id="PF16403">
    <property type="entry name" value="Bact_surface_Ig-like"/>
    <property type="match status" value="1"/>
</dbReference>
<sequence>MDRKKLNLKQILLLVTGMIIIAIFGFIYYQRQHIHLKNQGIYTLEVGTKLDFQAKDYFDLNFFTSAEREKINQKIKVNFQDLTYLDQQKEFIHIGKYQGAITYQNKTYSIKLIVQDTTPPEIEYDDKIAYQQADFDINQYIQVTDNSTGKCQTDIQTQNLDINQLGEYTITVKASDASGNQVTQNIKMHVVDKKAPVLSHVEDKILQIGESFLPLKDVSAKDNVDGNITNQIQVKGQVDTNKKGIYTVLYSVQDQAKNQTQKERQIYVIDSSYLIKEVPMILQNPGYYNGCEAASSTMLLQYYGYHYKMAEVVKSIPTIPLQRHNGRLYGANPNEAFTGSMVHEGYGIYAKPMVDVVNRLISKKEGKHQVRSLIGESVEKLLYEVSEGHPIQIWATASMMNVKCSGTKSWYIKTRAGKYTDEQYHFPLSEHCMLLVGYDKNNVIINDPLIGQVRYSIKAFREAFESMGAQALMIENKE</sequence>
<accession>A0A4R3ZBN6</accession>
<feature type="domain" description="Peptidase C39-like" evidence="2">
    <location>
        <begin position="277"/>
        <end position="448"/>
    </location>
</feature>
<dbReference type="InterPro" id="IPR013783">
    <property type="entry name" value="Ig-like_fold"/>
</dbReference>
<feature type="domain" description="Pesticidal crystal protein Cry22Aa Ig-like" evidence="3">
    <location>
        <begin position="202"/>
        <end position="268"/>
    </location>
</feature>
<keyword evidence="1" id="KW-0472">Membrane</keyword>
<name>A0A4R3ZBN6_9FIRM</name>
<evidence type="ECO:0000259" key="2">
    <source>
        <dbReference type="Pfam" id="PF13529"/>
    </source>
</evidence>
<organism evidence="4 5">
    <name type="scientific">Longibaculum muris</name>
    <dbReference type="NCBI Taxonomy" id="1796628"/>
    <lineage>
        <taxon>Bacteria</taxon>
        <taxon>Bacillati</taxon>
        <taxon>Bacillota</taxon>
        <taxon>Erysipelotrichia</taxon>
        <taxon>Erysipelotrichales</taxon>
        <taxon>Coprobacillaceae</taxon>
        <taxon>Longibaculum</taxon>
    </lineage>
</organism>
<dbReference type="RefSeq" id="WP_132226113.1">
    <property type="nucleotide sequence ID" value="NZ_JANKBF010000002.1"/>
</dbReference>
<dbReference type="PANTHER" id="PTHR37806:SF1">
    <property type="entry name" value="PEPTIDASE C39-LIKE DOMAIN-CONTAINING PROTEIN"/>
    <property type="match status" value="1"/>
</dbReference>
<dbReference type="Pfam" id="PF13529">
    <property type="entry name" value="Peptidase_C39_2"/>
    <property type="match status" value="1"/>
</dbReference>
<dbReference type="Gene3D" id="3.90.70.10">
    <property type="entry name" value="Cysteine proteinases"/>
    <property type="match status" value="1"/>
</dbReference>
<reference evidence="4 5" key="1">
    <citation type="submission" date="2019-03" db="EMBL/GenBank/DDBJ databases">
        <title>Genomic Encyclopedia of Type Strains, Phase IV (KMG-IV): sequencing the most valuable type-strain genomes for metagenomic binning, comparative biology and taxonomic classification.</title>
        <authorList>
            <person name="Goeker M."/>
        </authorList>
    </citation>
    <scope>NUCLEOTIDE SEQUENCE [LARGE SCALE GENOMIC DNA]</scope>
    <source>
        <strain evidence="4 5">DSM 29487</strain>
    </source>
</reference>
<gene>
    <name evidence="4" type="ORF">EDD60_101170</name>
</gene>
<keyword evidence="1" id="KW-1133">Transmembrane helix</keyword>
<evidence type="ECO:0000259" key="3">
    <source>
        <dbReference type="Pfam" id="PF16403"/>
    </source>
</evidence>
<dbReference type="InterPro" id="IPR039564">
    <property type="entry name" value="Peptidase_C39-like"/>
</dbReference>
<dbReference type="GeneID" id="98913995"/>
<evidence type="ECO:0000313" key="5">
    <source>
        <dbReference type="Proteomes" id="UP000295515"/>
    </source>
</evidence>
<evidence type="ECO:0000313" key="4">
    <source>
        <dbReference type="EMBL" id="TCW02866.1"/>
    </source>
</evidence>
<protein>
    <submittedName>
        <fullName evidence="4">Uncharacterized protein YvpB</fullName>
    </submittedName>
</protein>
<dbReference type="InterPro" id="IPR032179">
    <property type="entry name" value="Cry22Aa_Ig-like"/>
</dbReference>
<dbReference type="PANTHER" id="PTHR37806">
    <property type="entry name" value="LMO0724 PROTEIN"/>
    <property type="match status" value="1"/>
</dbReference>
<keyword evidence="5" id="KW-1185">Reference proteome</keyword>
<evidence type="ECO:0000256" key="1">
    <source>
        <dbReference type="SAM" id="Phobius"/>
    </source>
</evidence>
<dbReference type="Proteomes" id="UP000295515">
    <property type="component" value="Unassembled WGS sequence"/>
</dbReference>
<feature type="transmembrane region" description="Helical" evidence="1">
    <location>
        <begin position="12"/>
        <end position="29"/>
    </location>
</feature>
<dbReference type="Gene3D" id="2.60.40.10">
    <property type="entry name" value="Immunoglobulins"/>
    <property type="match status" value="2"/>
</dbReference>